<reference evidence="2" key="2">
    <citation type="journal article" date="2009" name="Fungal Genet. Biol.">
        <title>The 2008 update of the Aspergillus nidulans genome annotation: a community effort.</title>
        <authorList>
            <person name="Wortman J.R."/>
            <person name="Gilsenan J.M."/>
            <person name="Joardar V."/>
            <person name="Deegan J."/>
            <person name="Clutterbuck J."/>
            <person name="Andersen M.R."/>
            <person name="Archer D."/>
            <person name="Bencina M."/>
            <person name="Braus G."/>
            <person name="Coutinho P."/>
            <person name="von Dohren H."/>
            <person name="Doonan J."/>
            <person name="Driessen A.J."/>
            <person name="Durek P."/>
            <person name="Espeso E."/>
            <person name="Fekete E."/>
            <person name="Flipphi M."/>
            <person name="Estrada C.G."/>
            <person name="Geysens S."/>
            <person name="Goldman G."/>
            <person name="de Groot P.W."/>
            <person name="Hansen K."/>
            <person name="Harris S.D."/>
            <person name="Heinekamp T."/>
            <person name="Helmstaedt K."/>
            <person name="Henrissat B."/>
            <person name="Hofmann G."/>
            <person name="Homan T."/>
            <person name="Horio T."/>
            <person name="Horiuchi H."/>
            <person name="James S."/>
            <person name="Jones M."/>
            <person name="Karaffa L."/>
            <person name="Karanyi Z."/>
            <person name="Kato M."/>
            <person name="Keller N."/>
            <person name="Kelly D.E."/>
            <person name="Kiel J.A."/>
            <person name="Kim J.M."/>
            <person name="van der Klei I.J."/>
            <person name="Klis F.M."/>
            <person name="Kovalchuk A."/>
            <person name="Krasevec N."/>
            <person name="Kubicek C.P."/>
            <person name="Liu B."/>
            <person name="Maccabe A."/>
            <person name="Meyer V."/>
            <person name="Mirabito P."/>
            <person name="Miskei M."/>
            <person name="Mos M."/>
            <person name="Mullins J."/>
            <person name="Nelson D.R."/>
            <person name="Nielsen J."/>
            <person name="Oakley B.R."/>
            <person name="Osmani S.A."/>
            <person name="Pakula T."/>
            <person name="Paszewski A."/>
            <person name="Paulsen I."/>
            <person name="Pilsyk S."/>
            <person name="Pocsi I."/>
            <person name="Punt P.J."/>
            <person name="Ram A.F."/>
            <person name="Ren Q."/>
            <person name="Robellet X."/>
            <person name="Robson G."/>
            <person name="Seiboth B."/>
            <person name="van Solingen P."/>
            <person name="Specht T."/>
            <person name="Sun J."/>
            <person name="Taheri-Talesh N."/>
            <person name="Takeshita N."/>
            <person name="Ussery D."/>
            <person name="vanKuyk P.A."/>
            <person name="Visser H."/>
            <person name="van de Vondervoort P.J."/>
            <person name="de Vries R.P."/>
            <person name="Walton J."/>
            <person name="Xiang X."/>
            <person name="Xiong Y."/>
            <person name="Zeng A.P."/>
            <person name="Brandt B.W."/>
            <person name="Cornell M.J."/>
            <person name="van den Hondel C.A."/>
            <person name="Visser J."/>
            <person name="Oliver S.G."/>
            <person name="Turner G."/>
        </authorList>
    </citation>
    <scope>GENOME REANNOTATION</scope>
    <source>
        <strain evidence="2">FGSC A4 / ATCC 38163 / CBS 112.46 / NRRL 194 / M139</strain>
    </source>
</reference>
<dbReference type="KEGG" id="ani:ANIA_03521"/>
<dbReference type="OrthoDB" id="41492at2759"/>
<dbReference type="Proteomes" id="UP000000560">
    <property type="component" value="Chromosome II"/>
</dbReference>
<protein>
    <submittedName>
        <fullName evidence="1">Uncharacterized protein</fullName>
    </submittedName>
</protein>
<dbReference type="EMBL" id="BN001302">
    <property type="protein sequence ID" value="CBF75980.1"/>
    <property type="molecule type" value="Genomic_DNA"/>
</dbReference>
<accession>Q5B7F9</accession>
<dbReference type="STRING" id="227321.Q5B7F9"/>
<evidence type="ECO:0000313" key="1">
    <source>
        <dbReference type="EMBL" id="CBF75980.1"/>
    </source>
</evidence>
<dbReference type="InterPro" id="IPR003462">
    <property type="entry name" value="ODC_Mu_crystall"/>
</dbReference>
<proteinExistence type="predicted"/>
<dbReference type="InterPro" id="IPR036291">
    <property type="entry name" value="NAD(P)-bd_dom_sf"/>
</dbReference>
<organism evidence="1 2">
    <name type="scientific">Emericella nidulans (strain FGSC A4 / ATCC 38163 / CBS 112.46 / NRRL 194 / M139)</name>
    <name type="common">Aspergillus nidulans</name>
    <dbReference type="NCBI Taxonomy" id="227321"/>
    <lineage>
        <taxon>Eukaryota</taxon>
        <taxon>Fungi</taxon>
        <taxon>Dikarya</taxon>
        <taxon>Ascomycota</taxon>
        <taxon>Pezizomycotina</taxon>
        <taxon>Eurotiomycetes</taxon>
        <taxon>Eurotiomycetidae</taxon>
        <taxon>Eurotiales</taxon>
        <taxon>Aspergillaceae</taxon>
        <taxon>Aspergillus</taxon>
        <taxon>Aspergillus subgen. Nidulantes</taxon>
    </lineage>
</organism>
<dbReference type="PANTHER" id="PTHR13812">
    <property type="entry name" value="KETIMINE REDUCTASE MU-CRYSTALLIN"/>
    <property type="match status" value="1"/>
</dbReference>
<dbReference type="RefSeq" id="XP_661125.1">
    <property type="nucleotide sequence ID" value="XM_656033.1"/>
</dbReference>
<dbReference type="OMA" id="YLDNYAV"/>
<dbReference type="SUPFAM" id="SSF51735">
    <property type="entry name" value="NAD(P)-binding Rossmann-fold domains"/>
    <property type="match status" value="1"/>
</dbReference>
<dbReference type="InParanoid" id="Q5B7F9"/>
<dbReference type="PANTHER" id="PTHR13812:SF23">
    <property type="entry name" value="PRNX PROTEIN"/>
    <property type="match status" value="1"/>
</dbReference>
<sequence>MQYLDNYAVDQILINLTKDEATEFRKLIEKTFEDFSISGERLYQLDPSAITRPTGQRTLFRPFTLDSSGHLTGILDSEEVTGYRTSMNAMVPFTWRVNVENIVIFGAGMQALRHTRLILTLRGSEAFGSWQSNMIELDPKILHHIIAADGGYNPISGEDTGVVLVDDRHYALQNSGEAVQSKLKAENMVELDQILALMNWKIGFVNDRQIKQTQWFI</sequence>
<keyword evidence="2" id="KW-1185">Reference proteome</keyword>
<name>Q5B7F9_EMENI</name>
<dbReference type="GeneID" id="2872943"/>
<dbReference type="AlphaFoldDB" id="Q5B7F9"/>
<dbReference type="GO" id="GO:0005737">
    <property type="term" value="C:cytoplasm"/>
    <property type="evidence" value="ECO:0000318"/>
    <property type="project" value="GO_Central"/>
</dbReference>
<evidence type="ECO:0000313" key="2">
    <source>
        <dbReference type="Proteomes" id="UP000000560"/>
    </source>
</evidence>
<dbReference type="HOGENOM" id="CLU_1272286_0_0_1"/>
<dbReference type="eggNOG" id="KOG3007">
    <property type="taxonomic scope" value="Eukaryota"/>
</dbReference>
<gene>
    <name evidence="1" type="ORF">ANIA_03521</name>
</gene>
<accession>C8V4U2</accession>
<reference evidence="2" key="1">
    <citation type="journal article" date="2005" name="Nature">
        <title>Sequencing of Aspergillus nidulans and comparative analysis with A. fumigatus and A. oryzae.</title>
        <authorList>
            <person name="Galagan J.E."/>
            <person name="Calvo S.E."/>
            <person name="Cuomo C."/>
            <person name="Ma L.J."/>
            <person name="Wortman J.R."/>
            <person name="Batzoglou S."/>
            <person name="Lee S.I."/>
            <person name="Basturkmen M."/>
            <person name="Spevak C.C."/>
            <person name="Clutterbuck J."/>
            <person name="Kapitonov V."/>
            <person name="Jurka J."/>
            <person name="Scazzocchio C."/>
            <person name="Farman M."/>
            <person name="Butler J."/>
            <person name="Purcell S."/>
            <person name="Harris S."/>
            <person name="Braus G.H."/>
            <person name="Draht O."/>
            <person name="Busch S."/>
            <person name="D'Enfert C."/>
            <person name="Bouchier C."/>
            <person name="Goldman G.H."/>
            <person name="Bell-Pedersen D."/>
            <person name="Griffiths-Jones S."/>
            <person name="Doonan J.H."/>
            <person name="Yu J."/>
            <person name="Vienken K."/>
            <person name="Pain A."/>
            <person name="Freitag M."/>
            <person name="Selker E.U."/>
            <person name="Archer D.B."/>
            <person name="Penalva M.A."/>
            <person name="Oakley B.R."/>
            <person name="Momany M."/>
            <person name="Tanaka T."/>
            <person name="Kumagai T."/>
            <person name="Asai K."/>
            <person name="Machida M."/>
            <person name="Nierman W.C."/>
            <person name="Denning D.W."/>
            <person name="Caddick M."/>
            <person name="Hynes M."/>
            <person name="Paoletti M."/>
            <person name="Fischer R."/>
            <person name="Miller B."/>
            <person name="Dyer P."/>
            <person name="Sachs M.S."/>
            <person name="Osmani S.A."/>
            <person name="Birren B.W."/>
        </authorList>
    </citation>
    <scope>NUCLEOTIDE SEQUENCE [LARGE SCALE GENOMIC DNA]</scope>
    <source>
        <strain evidence="2">FGSC A4 / ATCC 38163 / CBS 112.46 / NRRL 194 / M139</strain>
    </source>
</reference>
<dbReference type="Gene3D" id="3.40.50.720">
    <property type="entry name" value="NAD(P)-binding Rossmann-like Domain"/>
    <property type="match status" value="1"/>
</dbReference>